<dbReference type="PANTHER" id="PTHR31906">
    <property type="entry name" value="PLASTID-LIPID-ASSOCIATED PROTEIN 4, CHLOROPLASTIC-RELATED"/>
    <property type="match status" value="1"/>
</dbReference>
<organism evidence="4 5">
    <name type="scientific">Chaetoceros tenuissimus</name>
    <dbReference type="NCBI Taxonomy" id="426638"/>
    <lineage>
        <taxon>Eukaryota</taxon>
        <taxon>Sar</taxon>
        <taxon>Stramenopiles</taxon>
        <taxon>Ochrophyta</taxon>
        <taxon>Bacillariophyta</taxon>
        <taxon>Coscinodiscophyceae</taxon>
        <taxon>Chaetocerotophycidae</taxon>
        <taxon>Chaetocerotales</taxon>
        <taxon>Chaetocerotaceae</taxon>
        <taxon>Chaetoceros</taxon>
    </lineage>
</organism>
<dbReference type="AlphaFoldDB" id="A0AAD3CHG1"/>
<dbReference type="GO" id="GO:0009536">
    <property type="term" value="C:plastid"/>
    <property type="evidence" value="ECO:0007669"/>
    <property type="project" value="UniProtKB-SubCell"/>
</dbReference>
<keyword evidence="2" id="KW-0934">Plastid</keyword>
<evidence type="ECO:0000313" key="5">
    <source>
        <dbReference type="Proteomes" id="UP001054902"/>
    </source>
</evidence>
<dbReference type="Proteomes" id="UP001054902">
    <property type="component" value="Unassembled WGS sequence"/>
</dbReference>
<comment type="caution">
    <text evidence="4">The sequence shown here is derived from an EMBL/GenBank/DDBJ whole genome shotgun (WGS) entry which is preliminary data.</text>
</comment>
<protein>
    <recommendedName>
        <fullName evidence="3">Plastid lipid-associated protein/fibrillin conserved domain-containing protein</fullName>
    </recommendedName>
</protein>
<evidence type="ECO:0000256" key="1">
    <source>
        <dbReference type="ARBA" id="ARBA00004474"/>
    </source>
</evidence>
<evidence type="ECO:0000313" key="4">
    <source>
        <dbReference type="EMBL" id="GFH45703.1"/>
    </source>
</evidence>
<sequence>MRSSRILSKHILFSTIDDDSPSDYDPDSLLDPNLKDFTVDTNEEDESIRTELKRELLLLSSVSDRGLFLSTEEKSIVEDIVTQLEALNPTSETASQSYGVWDLVCTNTQAFRSSPFFQTIRSVLNDKTSADNAFNLHAAVTSVGKVGRVRQVIQENGKFTSEVDLEVGFLPVRVRVITNAFFEIIGAEQWELSIDSTIVKKSNIPLLDEMPNVPVGDFYNRVRGSIPTVYLKTYYVDDSVRITRDVDDNFYVFVRA</sequence>
<name>A0AAD3CHG1_9STRA</name>
<proteinExistence type="predicted"/>
<evidence type="ECO:0000259" key="3">
    <source>
        <dbReference type="Pfam" id="PF04755"/>
    </source>
</evidence>
<reference evidence="4 5" key="1">
    <citation type="journal article" date="2021" name="Sci. Rep.">
        <title>The genome of the diatom Chaetoceros tenuissimus carries an ancient integrated fragment of an extant virus.</title>
        <authorList>
            <person name="Hongo Y."/>
            <person name="Kimura K."/>
            <person name="Takaki Y."/>
            <person name="Yoshida Y."/>
            <person name="Baba S."/>
            <person name="Kobayashi G."/>
            <person name="Nagasaki K."/>
            <person name="Hano T."/>
            <person name="Tomaru Y."/>
        </authorList>
    </citation>
    <scope>NUCLEOTIDE SEQUENCE [LARGE SCALE GENOMIC DNA]</scope>
    <source>
        <strain evidence="4 5">NIES-3715</strain>
    </source>
</reference>
<evidence type="ECO:0000256" key="2">
    <source>
        <dbReference type="ARBA" id="ARBA00022640"/>
    </source>
</evidence>
<accession>A0AAD3CHG1</accession>
<keyword evidence="5" id="KW-1185">Reference proteome</keyword>
<dbReference type="InterPro" id="IPR039633">
    <property type="entry name" value="PAP"/>
</dbReference>
<dbReference type="InterPro" id="IPR006843">
    <property type="entry name" value="PAP/fibrillin_dom"/>
</dbReference>
<dbReference type="Pfam" id="PF04755">
    <property type="entry name" value="PAP_fibrillin"/>
    <property type="match status" value="1"/>
</dbReference>
<dbReference type="EMBL" id="BLLK01000022">
    <property type="protein sequence ID" value="GFH45703.1"/>
    <property type="molecule type" value="Genomic_DNA"/>
</dbReference>
<feature type="domain" description="Plastid lipid-associated protein/fibrillin conserved" evidence="3">
    <location>
        <begin position="51"/>
        <end position="253"/>
    </location>
</feature>
<comment type="subcellular location">
    <subcellularLocation>
        <location evidence="1">Plastid</location>
    </subcellularLocation>
</comment>
<gene>
    <name evidence="4" type="ORF">CTEN210_02177</name>
</gene>